<evidence type="ECO:0000256" key="2">
    <source>
        <dbReference type="ARBA" id="ARBA00023002"/>
    </source>
</evidence>
<name>A0A7T6ZEB9_9BACI</name>
<comment type="similarity">
    <text evidence="1">Belongs to the LDH2/MDH2 oxidoreductase family.</text>
</comment>
<gene>
    <name evidence="3" type="ORF">HUG20_18560</name>
</gene>
<dbReference type="Gene3D" id="3.30.1370.60">
    <property type="entry name" value="Hypothetical oxidoreductase yiak, domain 2"/>
    <property type="match status" value="1"/>
</dbReference>
<sequence length="171" mass="18996">MATSVVARGKIRLAQKNEMKIPVGWAISKDGEETDDPNVALDGGSVLPVGGPKGYGLTFFVEVLSSLLSGASFGPHIGSLYTDEKQNVGQFFLVFKADLFTDFETFKTRMIQMRSEIKNTPLAKGFDHIYLPGELEFIQQEKREKEGVPLTKAVFNELKQVAEENKIKGFY</sequence>
<dbReference type="InterPro" id="IPR036111">
    <property type="entry name" value="Mal/L-sulfo/L-lacto_DH-like_sf"/>
</dbReference>
<dbReference type="Gene3D" id="1.10.1530.10">
    <property type="match status" value="1"/>
</dbReference>
<evidence type="ECO:0000313" key="3">
    <source>
        <dbReference type="EMBL" id="QQK81717.1"/>
    </source>
</evidence>
<dbReference type="EMBL" id="CP054706">
    <property type="protein sequence ID" value="QQK81717.1"/>
    <property type="molecule type" value="Genomic_DNA"/>
</dbReference>
<accession>A0A7T6ZEB9</accession>
<evidence type="ECO:0000313" key="4">
    <source>
        <dbReference type="Proteomes" id="UP000595349"/>
    </source>
</evidence>
<organism evidence="3 4">
    <name type="scientific">Salicibibacter cibi</name>
    <dbReference type="NCBI Taxonomy" id="2743001"/>
    <lineage>
        <taxon>Bacteria</taxon>
        <taxon>Bacillati</taxon>
        <taxon>Bacillota</taxon>
        <taxon>Bacilli</taxon>
        <taxon>Bacillales</taxon>
        <taxon>Bacillaceae</taxon>
        <taxon>Salicibibacter</taxon>
    </lineage>
</organism>
<dbReference type="PANTHER" id="PTHR11091:SF0">
    <property type="entry name" value="MALATE DEHYDROGENASE"/>
    <property type="match status" value="1"/>
</dbReference>
<dbReference type="GO" id="GO:0016491">
    <property type="term" value="F:oxidoreductase activity"/>
    <property type="evidence" value="ECO:0007669"/>
    <property type="project" value="UniProtKB-KW"/>
</dbReference>
<keyword evidence="2" id="KW-0560">Oxidoreductase</keyword>
<dbReference type="AlphaFoldDB" id="A0A7T6ZEB9"/>
<dbReference type="SUPFAM" id="SSF89733">
    <property type="entry name" value="L-sulfolactate dehydrogenase-like"/>
    <property type="match status" value="1"/>
</dbReference>
<dbReference type="PANTHER" id="PTHR11091">
    <property type="entry name" value="OXIDOREDUCTASE-RELATED"/>
    <property type="match status" value="1"/>
</dbReference>
<dbReference type="Proteomes" id="UP000595349">
    <property type="component" value="Chromosome"/>
</dbReference>
<dbReference type="Pfam" id="PF02615">
    <property type="entry name" value="Ldh_2"/>
    <property type="match status" value="1"/>
</dbReference>
<dbReference type="InterPro" id="IPR003767">
    <property type="entry name" value="Malate/L-lactate_DH-like"/>
</dbReference>
<keyword evidence="4" id="KW-1185">Reference proteome</keyword>
<evidence type="ECO:0000256" key="1">
    <source>
        <dbReference type="ARBA" id="ARBA00006056"/>
    </source>
</evidence>
<dbReference type="KEGG" id="scib:HUG20_18560"/>
<dbReference type="InterPro" id="IPR043143">
    <property type="entry name" value="Mal/L-sulf/L-lact_DH-like_NADP"/>
</dbReference>
<dbReference type="InterPro" id="IPR043144">
    <property type="entry name" value="Mal/L-sulf/L-lact_DH-like_ah"/>
</dbReference>
<reference evidence="3 4" key="1">
    <citation type="submission" date="2020-06" db="EMBL/GenBank/DDBJ databases">
        <title>Genomic analysis of Salicibibacter sp. NKC21-4.</title>
        <authorList>
            <person name="Oh Y.J."/>
        </authorList>
    </citation>
    <scope>NUCLEOTIDE SEQUENCE [LARGE SCALE GENOMIC DNA]</scope>
    <source>
        <strain evidence="3 4">NKC21-4</strain>
    </source>
</reference>
<protein>
    <submittedName>
        <fullName evidence="3">Ldh family oxidoreductase</fullName>
    </submittedName>
</protein>
<proteinExistence type="inferred from homology"/>